<accession>A0AAV4QJ57</accession>
<organism evidence="1 2">
    <name type="scientific">Caerostris extrusa</name>
    <name type="common">Bark spider</name>
    <name type="synonym">Caerostris bankana</name>
    <dbReference type="NCBI Taxonomy" id="172846"/>
    <lineage>
        <taxon>Eukaryota</taxon>
        <taxon>Metazoa</taxon>
        <taxon>Ecdysozoa</taxon>
        <taxon>Arthropoda</taxon>
        <taxon>Chelicerata</taxon>
        <taxon>Arachnida</taxon>
        <taxon>Araneae</taxon>
        <taxon>Araneomorphae</taxon>
        <taxon>Entelegynae</taxon>
        <taxon>Araneoidea</taxon>
        <taxon>Araneidae</taxon>
        <taxon>Caerostris</taxon>
    </lineage>
</organism>
<dbReference type="EMBL" id="BPLR01006303">
    <property type="protein sequence ID" value="GIY08879.1"/>
    <property type="molecule type" value="Genomic_DNA"/>
</dbReference>
<name>A0AAV4QJ57_CAEEX</name>
<dbReference type="AlphaFoldDB" id="A0AAV4QJ57"/>
<comment type="caution">
    <text evidence="1">The sequence shown here is derived from an EMBL/GenBank/DDBJ whole genome shotgun (WGS) entry which is preliminary data.</text>
</comment>
<reference evidence="1 2" key="1">
    <citation type="submission" date="2021-06" db="EMBL/GenBank/DDBJ databases">
        <title>Caerostris extrusa draft genome.</title>
        <authorList>
            <person name="Kono N."/>
            <person name="Arakawa K."/>
        </authorList>
    </citation>
    <scope>NUCLEOTIDE SEQUENCE [LARGE SCALE GENOMIC DNA]</scope>
</reference>
<gene>
    <name evidence="1" type="ORF">CEXT_770841</name>
</gene>
<sequence>MRQLVIVRDNTHNYSSLEMIDNQTNQIVQMIDNQLFDNGIVRHRVLSRPISLYLCWKMIQQTVFSRVQTVRLFVDQKCSKHTKRKLFRFSITLRYLSAFEYIMGLRGAEVNFDGEDSPSFSKSAEFQSRLALTNDGKEED</sequence>
<protein>
    <submittedName>
        <fullName evidence="1">Uncharacterized protein</fullName>
    </submittedName>
</protein>
<evidence type="ECO:0000313" key="1">
    <source>
        <dbReference type="EMBL" id="GIY08879.1"/>
    </source>
</evidence>
<evidence type="ECO:0000313" key="2">
    <source>
        <dbReference type="Proteomes" id="UP001054945"/>
    </source>
</evidence>
<keyword evidence="2" id="KW-1185">Reference proteome</keyword>
<dbReference type="Proteomes" id="UP001054945">
    <property type="component" value="Unassembled WGS sequence"/>
</dbReference>
<proteinExistence type="predicted"/>